<comment type="subcellular location">
    <subcellularLocation>
        <location evidence="1">Nucleus</location>
    </subcellularLocation>
</comment>
<comment type="catalytic activity">
    <reaction evidence="1">
        <text>S-ubiquitinyl-[E2 ubiquitin-conjugating enzyme]-L-cysteine + [acceptor protein]-L-lysine = [E2 ubiquitin-conjugating enzyme]-L-cysteine + N(6)-ubiquitinyl-[acceptor protein]-L-lysine.</text>
        <dbReference type="EC" id="2.3.2.27"/>
    </reaction>
</comment>
<dbReference type="EC" id="2.3.2.27" evidence="1"/>
<comment type="similarity">
    <text evidence="1">Belongs to the WD repeat PRP19 family.</text>
</comment>
<keyword evidence="1" id="KW-0808">Transferase</keyword>
<sequence>MSQGSTAEGMNDEIIQKLQDKASVLTQLRKQRGKRVPEGLTSVEDM</sequence>
<name>A0A8S2WI87_9BILA</name>
<accession>A0A8S2WI87</accession>
<dbReference type="EMBL" id="CAJOBI010068330">
    <property type="protein sequence ID" value="CAF4446206.1"/>
    <property type="molecule type" value="Genomic_DNA"/>
</dbReference>
<keyword evidence="1" id="KW-0833">Ubl conjugation pathway</keyword>
<keyword evidence="1" id="KW-0508">mRNA splicing</keyword>
<comment type="pathway">
    <text evidence="1">Protein modification; protein ubiquitination.</text>
</comment>
<keyword evidence="1" id="KW-0539">Nucleus</keyword>
<comment type="function">
    <text evidence="1">Ubiquitin-protein ligase which is mainly involved pre-mRNA splicing and DNA repair. Required for pre-mRNA splicing as component of the spliceosome.</text>
</comment>
<dbReference type="Proteomes" id="UP000676336">
    <property type="component" value="Unassembled WGS sequence"/>
</dbReference>
<keyword evidence="1" id="KW-0227">DNA damage</keyword>
<dbReference type="GO" id="GO:0005737">
    <property type="term" value="C:cytoplasm"/>
    <property type="evidence" value="ECO:0007669"/>
    <property type="project" value="TreeGrafter"/>
</dbReference>
<dbReference type="GO" id="GO:0000398">
    <property type="term" value="P:mRNA splicing, via spliceosome"/>
    <property type="evidence" value="ECO:0007669"/>
    <property type="project" value="InterPro"/>
</dbReference>
<keyword evidence="1" id="KW-0507">mRNA processing</keyword>
<dbReference type="GO" id="GO:0070534">
    <property type="term" value="P:protein K63-linked ubiquitination"/>
    <property type="evidence" value="ECO:0007669"/>
    <property type="project" value="UniProtKB-UniRule"/>
</dbReference>
<keyword evidence="1" id="KW-0234">DNA repair</keyword>
<dbReference type="GO" id="GO:0000974">
    <property type="term" value="C:Prp19 complex"/>
    <property type="evidence" value="ECO:0007669"/>
    <property type="project" value="UniProtKB-UniRule"/>
</dbReference>
<dbReference type="GO" id="GO:0006281">
    <property type="term" value="P:DNA repair"/>
    <property type="evidence" value="ECO:0007669"/>
    <property type="project" value="UniProtKB-KW"/>
</dbReference>
<comment type="subunit">
    <text evidence="1">Homotetramer.</text>
</comment>
<organism evidence="2 3">
    <name type="scientific">Rotaria magnacalcarata</name>
    <dbReference type="NCBI Taxonomy" id="392030"/>
    <lineage>
        <taxon>Eukaryota</taxon>
        <taxon>Metazoa</taxon>
        <taxon>Spiralia</taxon>
        <taxon>Gnathifera</taxon>
        <taxon>Rotifera</taxon>
        <taxon>Eurotatoria</taxon>
        <taxon>Bdelloidea</taxon>
        <taxon>Philodinida</taxon>
        <taxon>Philodinidae</taxon>
        <taxon>Rotaria</taxon>
    </lineage>
</organism>
<evidence type="ECO:0000313" key="3">
    <source>
        <dbReference type="Proteomes" id="UP000676336"/>
    </source>
</evidence>
<dbReference type="PANTHER" id="PTHR43995:SF1">
    <property type="entry name" value="PRE-MRNA-PROCESSING FACTOR 19"/>
    <property type="match status" value="1"/>
</dbReference>
<protein>
    <recommendedName>
        <fullName evidence="1">Pre-mRNA-processing factor 19</fullName>
        <ecNumber evidence="1">2.3.2.27</ecNumber>
    </recommendedName>
</protein>
<feature type="non-terminal residue" evidence="2">
    <location>
        <position position="1"/>
    </location>
</feature>
<comment type="caution">
    <text evidence="2">The sequence shown here is derived from an EMBL/GenBank/DDBJ whole genome shotgun (WGS) entry which is preliminary data.</text>
</comment>
<dbReference type="GO" id="GO:0061630">
    <property type="term" value="F:ubiquitin protein ligase activity"/>
    <property type="evidence" value="ECO:0007669"/>
    <property type="project" value="UniProtKB-UniRule"/>
</dbReference>
<dbReference type="GO" id="GO:0071006">
    <property type="term" value="C:U2-type catalytic step 1 spliceosome"/>
    <property type="evidence" value="ECO:0007669"/>
    <property type="project" value="TreeGrafter"/>
</dbReference>
<dbReference type="InterPro" id="IPR038959">
    <property type="entry name" value="Prp19"/>
</dbReference>
<evidence type="ECO:0000256" key="1">
    <source>
        <dbReference type="RuleBase" id="RU367101"/>
    </source>
</evidence>
<keyword evidence="1" id="KW-0747">Spliceosome</keyword>
<gene>
    <name evidence="2" type="ORF">SMN809_LOCUS32498</name>
</gene>
<proteinExistence type="inferred from homology"/>
<dbReference type="PANTHER" id="PTHR43995">
    <property type="entry name" value="PRE-MRNA-PROCESSING FACTOR 19"/>
    <property type="match status" value="1"/>
</dbReference>
<reference evidence="2" key="1">
    <citation type="submission" date="2021-02" db="EMBL/GenBank/DDBJ databases">
        <authorList>
            <person name="Nowell W R."/>
        </authorList>
    </citation>
    <scope>NUCLEOTIDE SEQUENCE</scope>
</reference>
<dbReference type="AlphaFoldDB" id="A0A8S2WI87"/>
<evidence type="ECO:0000313" key="2">
    <source>
        <dbReference type="EMBL" id="CAF4446206.1"/>
    </source>
</evidence>